<feature type="domain" description="EF-hand" evidence="2">
    <location>
        <begin position="67"/>
        <end position="102"/>
    </location>
</feature>
<dbReference type="InterPro" id="IPR018247">
    <property type="entry name" value="EF_Hand_1_Ca_BS"/>
</dbReference>
<dbReference type="PROSITE" id="PS00018">
    <property type="entry name" value="EF_HAND_1"/>
    <property type="match status" value="1"/>
</dbReference>
<sequence>MKTFQIAAVAAVTATASLALYAASPAFAQKMDADGDKTITWAEAKAKSDEMWTKLDVNKDGKLDKADQSAKWAEKFAEIDTDKNGSISQAEFIAHHQQMKGPEGPDGDHKGHRGGRRHGGMGGMMMGGHMAMMADANKDGTVTRAEFDAGVKAHFDMADANKDGKITPEERRAAMKAMVGKMRGPHEGHMGAMGDGPPPPPPAD</sequence>
<evidence type="ECO:0000259" key="2">
    <source>
        <dbReference type="PROSITE" id="PS50222"/>
    </source>
</evidence>
<comment type="caution">
    <text evidence="3">The sequence shown here is derived from an EMBL/GenBank/DDBJ whole genome shotgun (WGS) entry which is preliminary data.</text>
</comment>
<feature type="signal peptide" evidence="1">
    <location>
        <begin position="1"/>
        <end position="28"/>
    </location>
</feature>
<evidence type="ECO:0000313" key="3">
    <source>
        <dbReference type="EMBL" id="MBF9152846.1"/>
    </source>
</evidence>
<dbReference type="EMBL" id="JADQDC010000016">
    <property type="protein sequence ID" value="MBF9152846.1"/>
    <property type="molecule type" value="Genomic_DNA"/>
</dbReference>
<protein>
    <submittedName>
        <fullName evidence="3">EF-hand domain-containing protein</fullName>
    </submittedName>
</protein>
<name>A0ABS0HKQ5_9SPHN</name>
<dbReference type="Proteomes" id="UP000600799">
    <property type="component" value="Unassembled WGS sequence"/>
</dbReference>
<keyword evidence="1" id="KW-0732">Signal</keyword>
<dbReference type="SUPFAM" id="SSF47473">
    <property type="entry name" value="EF-hand"/>
    <property type="match status" value="1"/>
</dbReference>
<dbReference type="Gene3D" id="1.10.238.10">
    <property type="entry name" value="EF-hand"/>
    <property type="match status" value="3"/>
</dbReference>
<dbReference type="RefSeq" id="WP_196277110.1">
    <property type="nucleotide sequence ID" value="NZ_JADQDC010000016.1"/>
</dbReference>
<accession>A0ABS0HKQ5</accession>
<dbReference type="PANTHER" id="PTHR10827">
    <property type="entry name" value="RETICULOCALBIN"/>
    <property type="match status" value="1"/>
</dbReference>
<evidence type="ECO:0000313" key="4">
    <source>
        <dbReference type="Proteomes" id="UP000600799"/>
    </source>
</evidence>
<evidence type="ECO:0000256" key="1">
    <source>
        <dbReference type="SAM" id="SignalP"/>
    </source>
</evidence>
<gene>
    <name evidence="3" type="ORF">I2488_17725</name>
</gene>
<dbReference type="SMART" id="SM00054">
    <property type="entry name" value="EFh"/>
    <property type="match status" value="2"/>
</dbReference>
<dbReference type="InterPro" id="IPR011992">
    <property type="entry name" value="EF-hand-dom_pair"/>
</dbReference>
<dbReference type="PANTHER" id="PTHR10827:SF85">
    <property type="entry name" value="CALCIUM-BINDING PROTEIN"/>
    <property type="match status" value="1"/>
</dbReference>
<reference evidence="3 4" key="1">
    <citation type="submission" date="2020-11" db="EMBL/GenBank/DDBJ databases">
        <title>The genome sequence of Novosphingobium sp. 1Y9A.</title>
        <authorList>
            <person name="Liu Y."/>
        </authorList>
    </citation>
    <scope>NUCLEOTIDE SEQUENCE [LARGE SCALE GENOMIC DNA]</scope>
    <source>
        <strain evidence="3 4">1Y9A</strain>
    </source>
</reference>
<keyword evidence="4" id="KW-1185">Reference proteome</keyword>
<feature type="domain" description="EF-hand" evidence="2">
    <location>
        <begin position="146"/>
        <end position="181"/>
    </location>
</feature>
<dbReference type="Pfam" id="PF13202">
    <property type="entry name" value="EF-hand_5"/>
    <property type="match status" value="3"/>
</dbReference>
<dbReference type="InterPro" id="IPR002048">
    <property type="entry name" value="EF_hand_dom"/>
</dbReference>
<feature type="chain" id="PRO_5047525151" evidence="1">
    <location>
        <begin position="29"/>
        <end position="204"/>
    </location>
</feature>
<organism evidence="3 4">
    <name type="scientific">Novosphingobium jiangmenense</name>
    <dbReference type="NCBI Taxonomy" id="2791981"/>
    <lineage>
        <taxon>Bacteria</taxon>
        <taxon>Pseudomonadati</taxon>
        <taxon>Pseudomonadota</taxon>
        <taxon>Alphaproteobacteria</taxon>
        <taxon>Sphingomonadales</taxon>
        <taxon>Sphingomonadaceae</taxon>
        <taxon>Novosphingobium</taxon>
    </lineage>
</organism>
<proteinExistence type="predicted"/>
<dbReference type="PROSITE" id="PS50222">
    <property type="entry name" value="EF_HAND_2"/>
    <property type="match status" value="2"/>
</dbReference>